<reference evidence="3" key="1">
    <citation type="submission" date="2021-10" db="EMBL/GenBank/DDBJ databases">
        <title>Tropical sea cucumber genome reveals ecological adaptation and Cuvierian tubules defense mechanism.</title>
        <authorList>
            <person name="Chen T."/>
        </authorList>
    </citation>
    <scope>NUCLEOTIDE SEQUENCE</scope>
    <source>
        <strain evidence="3">Nanhai2018</strain>
        <tissue evidence="3">Muscle</tissue>
    </source>
</reference>
<evidence type="ECO:0000256" key="2">
    <source>
        <dbReference type="SAM" id="MobiDB-lite"/>
    </source>
</evidence>
<dbReference type="AlphaFoldDB" id="A0A9Q1CGI9"/>
<keyword evidence="4" id="KW-1185">Reference proteome</keyword>
<evidence type="ECO:0000313" key="4">
    <source>
        <dbReference type="Proteomes" id="UP001152320"/>
    </source>
</evidence>
<name>A0A9Q1CGI9_HOLLE</name>
<proteinExistence type="predicted"/>
<feature type="compositionally biased region" description="Low complexity" evidence="2">
    <location>
        <begin position="59"/>
        <end position="70"/>
    </location>
</feature>
<feature type="compositionally biased region" description="Low complexity" evidence="2">
    <location>
        <begin position="86"/>
        <end position="99"/>
    </location>
</feature>
<feature type="region of interest" description="Disordered" evidence="2">
    <location>
        <begin position="57"/>
        <end position="100"/>
    </location>
</feature>
<dbReference type="EMBL" id="JAIZAY010000003">
    <property type="protein sequence ID" value="KAJ8044912.1"/>
    <property type="molecule type" value="Genomic_DNA"/>
</dbReference>
<keyword evidence="1" id="KW-0175">Coiled coil</keyword>
<feature type="coiled-coil region" evidence="1">
    <location>
        <begin position="11"/>
        <end position="45"/>
    </location>
</feature>
<sequence length="118" mass="13423">MTDRFEEAQMIASLRSQLDRVQKMVKQLQEENDELRQQNYLLLKKLPDLVAEVKSALVSSRTPSRSPFRPIQVDAAQGKNSPSRTSTQGQPSSPVQPSPNLFLKLKIHHKMDCPQLQN</sequence>
<protein>
    <submittedName>
        <fullName evidence="3">Uncharacterized protein</fullName>
    </submittedName>
</protein>
<dbReference type="Proteomes" id="UP001152320">
    <property type="component" value="Chromosome 3"/>
</dbReference>
<gene>
    <name evidence="3" type="ORF">HOLleu_07801</name>
</gene>
<evidence type="ECO:0000313" key="3">
    <source>
        <dbReference type="EMBL" id="KAJ8044912.1"/>
    </source>
</evidence>
<comment type="caution">
    <text evidence="3">The sequence shown here is derived from an EMBL/GenBank/DDBJ whole genome shotgun (WGS) entry which is preliminary data.</text>
</comment>
<organism evidence="3 4">
    <name type="scientific">Holothuria leucospilota</name>
    <name type="common">Black long sea cucumber</name>
    <name type="synonym">Mertensiothuria leucospilota</name>
    <dbReference type="NCBI Taxonomy" id="206669"/>
    <lineage>
        <taxon>Eukaryota</taxon>
        <taxon>Metazoa</taxon>
        <taxon>Echinodermata</taxon>
        <taxon>Eleutherozoa</taxon>
        <taxon>Echinozoa</taxon>
        <taxon>Holothuroidea</taxon>
        <taxon>Aspidochirotacea</taxon>
        <taxon>Aspidochirotida</taxon>
        <taxon>Holothuriidae</taxon>
        <taxon>Holothuria</taxon>
    </lineage>
</organism>
<evidence type="ECO:0000256" key="1">
    <source>
        <dbReference type="SAM" id="Coils"/>
    </source>
</evidence>
<accession>A0A9Q1CGI9</accession>